<feature type="compositionally biased region" description="Polar residues" evidence="1">
    <location>
        <begin position="322"/>
        <end position="345"/>
    </location>
</feature>
<dbReference type="eggNOG" id="ENOG502T39T">
    <property type="taxonomic scope" value="Eukaryota"/>
</dbReference>
<protein>
    <submittedName>
        <fullName evidence="2">Uncharacterized protein</fullName>
    </submittedName>
</protein>
<evidence type="ECO:0000313" key="2">
    <source>
        <dbReference type="EMBL" id="ETN42921.1"/>
    </source>
</evidence>
<feature type="compositionally biased region" description="Basic and acidic residues" evidence="1">
    <location>
        <begin position="475"/>
        <end position="488"/>
    </location>
</feature>
<dbReference type="OrthoDB" id="4158144at2759"/>
<dbReference type="Proteomes" id="UP000030752">
    <property type="component" value="Unassembled WGS sequence"/>
</dbReference>
<dbReference type="InParanoid" id="W2S2J6"/>
<feature type="region of interest" description="Disordered" evidence="1">
    <location>
        <begin position="401"/>
        <end position="547"/>
    </location>
</feature>
<proteinExistence type="predicted"/>
<accession>W2S2J6</accession>
<feature type="region of interest" description="Disordered" evidence="1">
    <location>
        <begin position="123"/>
        <end position="168"/>
    </location>
</feature>
<dbReference type="VEuPathDB" id="FungiDB:HMPREF1541_02079"/>
<feature type="compositionally biased region" description="Polar residues" evidence="1">
    <location>
        <begin position="463"/>
        <end position="474"/>
    </location>
</feature>
<dbReference type="RefSeq" id="XP_008714657.1">
    <property type="nucleotide sequence ID" value="XM_008716435.1"/>
</dbReference>
<organism evidence="2 3">
    <name type="scientific">Cyphellophora europaea (strain CBS 101466)</name>
    <name type="common">Phialophora europaea</name>
    <dbReference type="NCBI Taxonomy" id="1220924"/>
    <lineage>
        <taxon>Eukaryota</taxon>
        <taxon>Fungi</taxon>
        <taxon>Dikarya</taxon>
        <taxon>Ascomycota</taxon>
        <taxon>Pezizomycotina</taxon>
        <taxon>Eurotiomycetes</taxon>
        <taxon>Chaetothyriomycetidae</taxon>
        <taxon>Chaetothyriales</taxon>
        <taxon>Cyphellophoraceae</taxon>
        <taxon>Cyphellophora</taxon>
    </lineage>
</organism>
<dbReference type="GeneID" id="19969418"/>
<dbReference type="HOGENOM" id="CLU_028828_0_0_1"/>
<evidence type="ECO:0000256" key="1">
    <source>
        <dbReference type="SAM" id="MobiDB-lite"/>
    </source>
</evidence>
<sequence>MESRFRVRFWPRRVRTAPAELDLHSVPYQNASDGQKQPVFIHQPLGRNLSERRKKDDALALRGLAYRTSRAGRPPVIGERPHPGNGPVKLNATRRLSSGELSITTQDQAHILENIRDGEYVVASNKRHSRSASVKSPAPGDRRGSHSSVNASPPQKYPPTSTPASWAPFHGSSPLLDIPENAAPYASVRTSSGLVCNSTSNLPDVFGRPTSTQSSPMTDGLGISDLQPMSPGILKKTSSHISLTEPPTEQNATIRALWKAEYKQLVAMYGQSGVNKNLGDGPWEQKRLSTIADVPPGGEKPIPFALVPLPRPSFEHREITAQPGTSRLSKNESSLQDDTSDEASQQRLSFISSAGYASSYTTRASVGDSDSINTKEDIRKLVESMRSTYIQAIEAREPSLQAVKAMKKKKKKTRTSNTPQSTPKVSSGPTTPESERTSVMPASSSPSLRSQRSTRVPSLPVATISTLPAIQASPTRERVPDLGLKRADSSTLGALMGETKRAGIRKRTSERHSRHGSQSTKPQRSSSSVRTTALKDNANVSAEDAEPLDEEFASLYRDIFQGSSHEFWQSSPTLESTIALSSTLELPPPSDISSSDSSTPTQAVPAAS</sequence>
<feature type="region of interest" description="Disordered" evidence="1">
    <location>
        <begin position="320"/>
        <end position="345"/>
    </location>
</feature>
<feature type="compositionally biased region" description="Low complexity" evidence="1">
    <location>
        <begin position="437"/>
        <end position="455"/>
    </location>
</feature>
<feature type="compositionally biased region" description="Basic residues" evidence="1">
    <location>
        <begin position="502"/>
        <end position="515"/>
    </location>
</feature>
<feature type="compositionally biased region" description="Low complexity" evidence="1">
    <location>
        <begin position="591"/>
        <end position="601"/>
    </location>
</feature>
<reference evidence="2 3" key="1">
    <citation type="submission" date="2013-03" db="EMBL/GenBank/DDBJ databases">
        <title>The Genome Sequence of Phialophora europaea CBS 101466.</title>
        <authorList>
            <consortium name="The Broad Institute Genomics Platform"/>
            <person name="Cuomo C."/>
            <person name="de Hoog S."/>
            <person name="Gorbushina A."/>
            <person name="Walker B."/>
            <person name="Young S.K."/>
            <person name="Zeng Q."/>
            <person name="Gargeya S."/>
            <person name="Fitzgerald M."/>
            <person name="Haas B."/>
            <person name="Abouelleil A."/>
            <person name="Allen A.W."/>
            <person name="Alvarado L."/>
            <person name="Arachchi H.M."/>
            <person name="Berlin A.M."/>
            <person name="Chapman S.B."/>
            <person name="Gainer-Dewar J."/>
            <person name="Goldberg J."/>
            <person name="Griggs A."/>
            <person name="Gujja S."/>
            <person name="Hansen M."/>
            <person name="Howarth C."/>
            <person name="Imamovic A."/>
            <person name="Ireland A."/>
            <person name="Larimer J."/>
            <person name="McCowan C."/>
            <person name="Murphy C."/>
            <person name="Pearson M."/>
            <person name="Poon T.W."/>
            <person name="Priest M."/>
            <person name="Roberts A."/>
            <person name="Saif S."/>
            <person name="Shea T."/>
            <person name="Sisk P."/>
            <person name="Sykes S."/>
            <person name="Wortman J."/>
            <person name="Nusbaum C."/>
            <person name="Birren B."/>
        </authorList>
    </citation>
    <scope>NUCLEOTIDE SEQUENCE [LARGE SCALE GENOMIC DNA]</scope>
    <source>
        <strain evidence="2 3">CBS 101466</strain>
    </source>
</reference>
<feature type="compositionally biased region" description="Polar residues" evidence="1">
    <location>
        <begin position="415"/>
        <end position="432"/>
    </location>
</feature>
<evidence type="ECO:0000313" key="3">
    <source>
        <dbReference type="Proteomes" id="UP000030752"/>
    </source>
</evidence>
<keyword evidence="3" id="KW-1185">Reference proteome</keyword>
<feature type="compositionally biased region" description="Basic residues" evidence="1">
    <location>
        <begin position="405"/>
        <end position="414"/>
    </location>
</feature>
<dbReference type="AlphaFoldDB" id="W2S2J6"/>
<gene>
    <name evidence="2" type="ORF">HMPREF1541_02079</name>
</gene>
<feature type="region of interest" description="Disordered" evidence="1">
    <location>
        <begin position="579"/>
        <end position="608"/>
    </location>
</feature>
<name>W2S2J6_CYPE1</name>
<dbReference type="EMBL" id="KB822718">
    <property type="protein sequence ID" value="ETN42921.1"/>
    <property type="molecule type" value="Genomic_DNA"/>
</dbReference>
<feature type="compositionally biased region" description="Low complexity" evidence="1">
    <location>
        <begin position="517"/>
        <end position="528"/>
    </location>
</feature>